<feature type="compositionally biased region" description="Basic residues" evidence="1">
    <location>
        <begin position="343"/>
        <end position="361"/>
    </location>
</feature>
<keyword evidence="3" id="KW-1185">Reference proteome</keyword>
<protein>
    <submittedName>
        <fullName evidence="2">Uncharacterized protein</fullName>
    </submittedName>
</protein>
<reference evidence="2" key="1">
    <citation type="submission" date="2014-01" db="EMBL/GenBank/DDBJ databases">
        <title>The genome of the white-rot fungus Pycnoporus cinnabarinus: a basidiomycete model with a versatile arsenal for lignocellulosic biomass breakdown.</title>
        <authorList>
            <person name="Levasseur A."/>
            <person name="Lomascolo A."/>
            <person name="Ruiz-Duenas F.J."/>
            <person name="Uzan E."/>
            <person name="Piumi F."/>
            <person name="Kues U."/>
            <person name="Ram A.F.J."/>
            <person name="Murat C."/>
            <person name="Haon M."/>
            <person name="Benoit I."/>
            <person name="Arfi Y."/>
            <person name="Chevret D."/>
            <person name="Drula E."/>
            <person name="Kwon M.J."/>
            <person name="Gouret P."/>
            <person name="Lesage-Meessen L."/>
            <person name="Lombard V."/>
            <person name="Mariette J."/>
            <person name="Noirot C."/>
            <person name="Park J."/>
            <person name="Patyshakuliyeva A."/>
            <person name="Wieneger R.A.B."/>
            <person name="Wosten H.A.B."/>
            <person name="Martin F."/>
            <person name="Coutinho P.M."/>
            <person name="de Vries R."/>
            <person name="Martinez A.T."/>
            <person name="Klopp C."/>
            <person name="Pontarotti P."/>
            <person name="Henrissat B."/>
            <person name="Record E."/>
        </authorList>
    </citation>
    <scope>NUCLEOTIDE SEQUENCE [LARGE SCALE GENOMIC DNA]</scope>
    <source>
        <strain evidence="2">BRFM137</strain>
    </source>
</reference>
<feature type="compositionally biased region" description="Basic and acidic residues" evidence="1">
    <location>
        <begin position="333"/>
        <end position="342"/>
    </location>
</feature>
<comment type="caution">
    <text evidence="2">The sequence shown here is derived from an EMBL/GenBank/DDBJ whole genome shotgun (WGS) entry which is preliminary data.</text>
</comment>
<feature type="compositionally biased region" description="Basic and acidic residues" evidence="1">
    <location>
        <begin position="315"/>
        <end position="325"/>
    </location>
</feature>
<dbReference type="OrthoDB" id="10542089at2759"/>
<evidence type="ECO:0000313" key="2">
    <source>
        <dbReference type="EMBL" id="CDO78134.1"/>
    </source>
</evidence>
<dbReference type="HOGENOM" id="CLU_767559_0_0_1"/>
<dbReference type="OMA" id="KEWHLRI"/>
<organism evidence="2 3">
    <name type="scientific">Pycnoporus cinnabarinus</name>
    <name type="common">Cinnabar-red polypore</name>
    <name type="synonym">Trametes cinnabarina</name>
    <dbReference type="NCBI Taxonomy" id="5643"/>
    <lineage>
        <taxon>Eukaryota</taxon>
        <taxon>Fungi</taxon>
        <taxon>Dikarya</taxon>
        <taxon>Basidiomycota</taxon>
        <taxon>Agaricomycotina</taxon>
        <taxon>Agaricomycetes</taxon>
        <taxon>Polyporales</taxon>
        <taxon>Polyporaceae</taxon>
        <taxon>Trametes</taxon>
    </lineage>
</organism>
<dbReference type="AlphaFoldDB" id="A0A060T0S0"/>
<feature type="region of interest" description="Disordered" evidence="1">
    <location>
        <begin position="315"/>
        <end position="361"/>
    </location>
</feature>
<sequence length="361" mass="39707">MAPPTTVINMGRRPRGTVPWYESHSDCWFGADQATRELVRPQGSEAETHYLLFLSLHPERPLTKEILAQNWPLYVEQAKGAKLQPVVKSFGNGGYLECTGVKPGRNGAEGFVLFDELAYDGEGCYVRVVNTADRAYSAPLHPQRGCKEAVTAWKFSFDEPGPSEAESTAIITAGLARGDWADLSRSTKEKAQKEWHLRIGFAKEAFQEDEVIKVVAGGKTLTGEPFTYCGFCLKSPGYGKHLPMHCKQLLRVNEMRAKVHPEWAPVEVLADGSVLWEDKERSVALSDFIGLEAKVAALQTEQKALRALIEELKGKQKVKEEKEEGPVASGSKRKGDGEEPAGKKKAKGGKGKAKKAQTPRS</sequence>
<dbReference type="Proteomes" id="UP000029665">
    <property type="component" value="Unassembled WGS sequence"/>
</dbReference>
<evidence type="ECO:0000256" key="1">
    <source>
        <dbReference type="SAM" id="MobiDB-lite"/>
    </source>
</evidence>
<name>A0A060T0S0_PYCCI</name>
<evidence type="ECO:0000313" key="3">
    <source>
        <dbReference type="Proteomes" id="UP000029665"/>
    </source>
</evidence>
<dbReference type="EMBL" id="CCBP010000671">
    <property type="protein sequence ID" value="CDO78134.1"/>
    <property type="molecule type" value="Genomic_DNA"/>
</dbReference>
<gene>
    <name evidence="2" type="ORF">BN946_scf184614.g2</name>
</gene>
<proteinExistence type="predicted"/>
<accession>A0A060T0S0</accession>